<evidence type="ECO:0000313" key="2">
    <source>
        <dbReference type="Ensembl" id="ENSCSAVP00000000781.1"/>
    </source>
</evidence>
<dbReference type="Ensembl" id="ENSCSAVT00000000789.1">
    <property type="protein sequence ID" value="ENSCSAVP00000000781.1"/>
    <property type="gene ID" value="ENSCSAVG00000000440.1"/>
</dbReference>
<evidence type="ECO:0000259" key="1">
    <source>
        <dbReference type="Pfam" id="PF14700"/>
    </source>
</evidence>
<reference evidence="2" key="2">
    <citation type="submission" date="2025-08" db="UniProtKB">
        <authorList>
            <consortium name="Ensembl"/>
        </authorList>
    </citation>
    <scope>IDENTIFICATION</scope>
</reference>
<reference evidence="2" key="3">
    <citation type="submission" date="2025-09" db="UniProtKB">
        <authorList>
            <consortium name="Ensembl"/>
        </authorList>
    </citation>
    <scope>IDENTIFICATION</scope>
</reference>
<protein>
    <recommendedName>
        <fullName evidence="1">DNA-directed RNA polymerase N-terminal domain-containing protein</fullName>
    </recommendedName>
</protein>
<keyword evidence="3" id="KW-1185">Reference proteome</keyword>
<dbReference type="AlphaFoldDB" id="H2Y633"/>
<name>H2Y633_CIOSA</name>
<dbReference type="HOGENOM" id="CLU_1735542_0_0_1"/>
<dbReference type="InterPro" id="IPR029262">
    <property type="entry name" value="RPOL_N"/>
</dbReference>
<proteinExistence type="predicted"/>
<organism evidence="2 3">
    <name type="scientific">Ciona savignyi</name>
    <name type="common">Pacific transparent sea squirt</name>
    <dbReference type="NCBI Taxonomy" id="51511"/>
    <lineage>
        <taxon>Eukaryota</taxon>
        <taxon>Metazoa</taxon>
        <taxon>Chordata</taxon>
        <taxon>Tunicata</taxon>
        <taxon>Ascidiacea</taxon>
        <taxon>Phlebobranchia</taxon>
        <taxon>Cionidae</taxon>
        <taxon>Ciona</taxon>
    </lineage>
</organism>
<dbReference type="GeneTree" id="ENSGT00390000008060"/>
<accession>H2Y633</accession>
<reference evidence="3" key="1">
    <citation type="submission" date="2003-08" db="EMBL/GenBank/DDBJ databases">
        <authorList>
            <person name="Birren B."/>
            <person name="Nusbaum C."/>
            <person name="Abebe A."/>
            <person name="Abouelleil A."/>
            <person name="Adekoya E."/>
            <person name="Ait-zahra M."/>
            <person name="Allen N."/>
            <person name="Allen T."/>
            <person name="An P."/>
            <person name="Anderson M."/>
            <person name="Anderson S."/>
            <person name="Arachchi H."/>
            <person name="Armbruster J."/>
            <person name="Bachantsang P."/>
            <person name="Baldwin J."/>
            <person name="Barry A."/>
            <person name="Bayul T."/>
            <person name="Blitshsteyn B."/>
            <person name="Bloom T."/>
            <person name="Blye J."/>
            <person name="Boguslavskiy L."/>
            <person name="Borowsky M."/>
            <person name="Boukhgalter B."/>
            <person name="Brunache A."/>
            <person name="Butler J."/>
            <person name="Calixte N."/>
            <person name="Calvo S."/>
            <person name="Camarata J."/>
            <person name="Campo K."/>
            <person name="Chang J."/>
            <person name="Cheshatsang Y."/>
            <person name="Citroen M."/>
            <person name="Collymore A."/>
            <person name="Considine T."/>
            <person name="Cook A."/>
            <person name="Cooke P."/>
            <person name="Corum B."/>
            <person name="Cuomo C."/>
            <person name="David R."/>
            <person name="Dawoe T."/>
            <person name="Degray S."/>
            <person name="Dodge S."/>
            <person name="Dooley K."/>
            <person name="Dorje P."/>
            <person name="Dorjee K."/>
            <person name="Dorris L."/>
            <person name="Duffey N."/>
            <person name="Dupes A."/>
            <person name="Elkins T."/>
            <person name="Engels R."/>
            <person name="Erickson J."/>
            <person name="Farina A."/>
            <person name="Faro S."/>
            <person name="Ferreira P."/>
            <person name="Fischer H."/>
            <person name="Fitzgerald M."/>
            <person name="Foley K."/>
            <person name="Gage D."/>
            <person name="Galagan J."/>
            <person name="Gearin G."/>
            <person name="Gnerre S."/>
            <person name="Gnirke A."/>
            <person name="Goyette A."/>
            <person name="Graham J."/>
            <person name="Grandbois E."/>
            <person name="Gyaltsen K."/>
            <person name="Hafez N."/>
            <person name="Hagopian D."/>
            <person name="Hagos B."/>
            <person name="Hall J."/>
            <person name="Hatcher B."/>
            <person name="Heller A."/>
            <person name="Higgins H."/>
            <person name="Honan T."/>
            <person name="Horn A."/>
            <person name="Houde N."/>
            <person name="Hughes L."/>
            <person name="Hulme W."/>
            <person name="Husby E."/>
            <person name="Iliev I."/>
            <person name="Jaffe D."/>
            <person name="Jones C."/>
            <person name="Kamal M."/>
            <person name="Kamat A."/>
            <person name="Kamvysselis M."/>
            <person name="Karlsson E."/>
            <person name="Kells C."/>
            <person name="Kieu A."/>
            <person name="Kisner P."/>
            <person name="Kodira C."/>
            <person name="Kulbokas E."/>
            <person name="Labutti K."/>
            <person name="Lama D."/>
            <person name="Landers T."/>
            <person name="Leger J."/>
            <person name="Levine S."/>
            <person name="Lewis D."/>
            <person name="Lewis T."/>
            <person name="Lindblad-toh K."/>
            <person name="Liu X."/>
            <person name="Lokyitsang T."/>
            <person name="Lokyitsang Y."/>
            <person name="Lucien O."/>
            <person name="Lui A."/>
            <person name="Ma L.J."/>
            <person name="Mabbitt R."/>
            <person name="Macdonald J."/>
            <person name="Maclean C."/>
            <person name="Major J."/>
            <person name="Manning J."/>
            <person name="Marabella R."/>
            <person name="Maru K."/>
            <person name="Matthews C."/>
            <person name="Mauceli E."/>
            <person name="Mccarthy M."/>
            <person name="Mcdonough S."/>
            <person name="Mcghee T."/>
            <person name="Meldrim J."/>
            <person name="Meneus L."/>
            <person name="Mesirov J."/>
            <person name="Mihalev A."/>
            <person name="Mihova T."/>
            <person name="Mikkelsen T."/>
            <person name="Mlenga V."/>
            <person name="Moru K."/>
            <person name="Mozes J."/>
            <person name="Mulrain L."/>
            <person name="Munson G."/>
            <person name="Naylor J."/>
            <person name="Newes C."/>
            <person name="Nguyen C."/>
            <person name="Nguyen N."/>
            <person name="Nguyen T."/>
            <person name="Nicol R."/>
            <person name="Nielsen C."/>
            <person name="Nizzari M."/>
            <person name="Norbu C."/>
            <person name="Norbu N."/>
            <person name="O'donnell P."/>
            <person name="Okoawo O."/>
            <person name="O'leary S."/>
            <person name="Omotosho B."/>
            <person name="O'neill K."/>
            <person name="Osman S."/>
            <person name="Parker S."/>
            <person name="Perrin D."/>
            <person name="Phunkhang P."/>
            <person name="Piqani B."/>
            <person name="Purcell S."/>
            <person name="Rachupka T."/>
            <person name="Ramasamy U."/>
            <person name="Rameau R."/>
            <person name="Ray V."/>
            <person name="Raymond C."/>
            <person name="Retta R."/>
            <person name="Richardson S."/>
            <person name="Rise C."/>
            <person name="Rodriguez J."/>
            <person name="Rogers J."/>
            <person name="Rogov P."/>
            <person name="Rutman M."/>
            <person name="Schupbach R."/>
            <person name="Seaman C."/>
            <person name="Settipalli S."/>
            <person name="Sharpe T."/>
            <person name="Sheridan J."/>
            <person name="Sherpa N."/>
            <person name="Shi J."/>
            <person name="Smirnov S."/>
            <person name="Smith C."/>
            <person name="Sougnez C."/>
            <person name="Spencer B."/>
            <person name="Stalker J."/>
            <person name="Stange-thomann N."/>
            <person name="Stavropoulos S."/>
            <person name="Stetson K."/>
            <person name="Stone C."/>
            <person name="Stone S."/>
            <person name="Stubbs M."/>
            <person name="Talamas J."/>
            <person name="Tchuinga P."/>
            <person name="Tenzing P."/>
            <person name="Tesfaye S."/>
            <person name="Theodore J."/>
            <person name="Thoulutsang Y."/>
            <person name="Topham K."/>
            <person name="Towey S."/>
            <person name="Tsamla T."/>
            <person name="Tsomo N."/>
            <person name="Vallee D."/>
            <person name="Vassiliev H."/>
            <person name="Venkataraman V."/>
            <person name="Vinson J."/>
            <person name="Vo A."/>
            <person name="Wade C."/>
            <person name="Wang S."/>
            <person name="Wangchuk T."/>
            <person name="Wangdi T."/>
            <person name="Whittaker C."/>
            <person name="Wilkinson J."/>
            <person name="Wu Y."/>
            <person name="Wyman D."/>
            <person name="Yadav S."/>
            <person name="Yang S."/>
            <person name="Yang X."/>
            <person name="Yeager S."/>
            <person name="Yee E."/>
            <person name="Young G."/>
            <person name="Zainoun J."/>
            <person name="Zembeck L."/>
            <person name="Zimmer A."/>
            <person name="Zody M."/>
            <person name="Lander E."/>
        </authorList>
    </citation>
    <scope>NUCLEOTIDE SEQUENCE [LARGE SCALE GENOMIC DNA]</scope>
</reference>
<dbReference type="Proteomes" id="UP000007875">
    <property type="component" value="Unassembled WGS sequence"/>
</dbReference>
<evidence type="ECO:0000313" key="3">
    <source>
        <dbReference type="Proteomes" id="UP000007875"/>
    </source>
</evidence>
<dbReference type="Gene3D" id="1.10.1320.10">
    <property type="entry name" value="DNA-directed RNA polymerase, N-terminal domain"/>
    <property type="match status" value="1"/>
</dbReference>
<sequence length="151" mass="17489">MDSVNRETLDNFFKEQLEQEFAGKENIPNVLLKNKSKQSKKVGKKQAETELLHKMWETKLLAAFNQLKSTERDKFNKYAQRRSSGVFPFLCALPDDVFVDIIMTSMKSLPSSGNIAFVLCCQLGQEVYSRYVISQRHERGYYSELSNIYSK</sequence>
<dbReference type="Pfam" id="PF14700">
    <property type="entry name" value="RPOL_N"/>
    <property type="match status" value="1"/>
</dbReference>
<dbReference type="InterPro" id="IPR037159">
    <property type="entry name" value="RNA_POL_N_sf"/>
</dbReference>
<feature type="domain" description="DNA-directed RNA polymerase N-terminal" evidence="1">
    <location>
        <begin position="35"/>
        <end position="138"/>
    </location>
</feature>